<name>A0A830FMA7_9EURY</name>
<evidence type="ECO:0000313" key="5">
    <source>
        <dbReference type="Proteomes" id="UP000614609"/>
    </source>
</evidence>
<dbReference type="Proteomes" id="UP000765891">
    <property type="component" value="Unassembled WGS sequence"/>
</dbReference>
<evidence type="ECO:0000313" key="4">
    <source>
        <dbReference type="EMBL" id="MBP1954447.1"/>
    </source>
</evidence>
<evidence type="ECO:0000313" key="3">
    <source>
        <dbReference type="EMBL" id="GGM61065.1"/>
    </source>
</evidence>
<gene>
    <name evidence="3" type="ORF">GCM10009017_09030</name>
    <name evidence="4" type="ORF">J2752_001359</name>
</gene>
<dbReference type="SUPFAM" id="SSF53822">
    <property type="entry name" value="Periplasmic binding protein-like I"/>
    <property type="match status" value="1"/>
</dbReference>
<dbReference type="InterPro" id="IPR028081">
    <property type="entry name" value="Leu-bd"/>
</dbReference>
<reference evidence="3" key="2">
    <citation type="submission" date="2020-09" db="EMBL/GenBank/DDBJ databases">
        <authorList>
            <person name="Sun Q."/>
            <person name="Ohkuma M."/>
        </authorList>
    </citation>
    <scope>NUCLEOTIDE SEQUENCE</scope>
    <source>
        <strain evidence="3">JCM 16108</strain>
    </source>
</reference>
<proteinExistence type="predicted"/>
<evidence type="ECO:0000259" key="2">
    <source>
        <dbReference type="Pfam" id="PF13458"/>
    </source>
</evidence>
<protein>
    <submittedName>
        <fullName evidence="3">Branched-chain amino acid ABC transporter substrate-binding protein</fullName>
    </submittedName>
    <submittedName>
        <fullName evidence="4">Branched-chain amino acid transport system substrate-binding protein</fullName>
    </submittedName>
</protein>
<keyword evidence="5" id="KW-1185">Reference proteome</keyword>
<keyword evidence="1" id="KW-0732">Signal</keyword>
<reference evidence="4" key="3">
    <citation type="submission" date="2021-03" db="EMBL/GenBank/DDBJ databases">
        <title>Genomic Encyclopedia of Type Strains, Phase IV (KMG-IV): sequencing the most valuable type-strain genomes for metagenomic binning, comparative biology and taxonomic classification.</title>
        <authorList>
            <person name="Goeker M."/>
        </authorList>
    </citation>
    <scope>NUCLEOTIDE SEQUENCE</scope>
    <source>
        <strain evidence="4">DSM 22443</strain>
    </source>
</reference>
<dbReference type="InterPro" id="IPR028082">
    <property type="entry name" value="Peripla_BP_I"/>
</dbReference>
<organism evidence="3 5">
    <name type="scientific">Halarchaeum rubridurum</name>
    <dbReference type="NCBI Taxonomy" id="489911"/>
    <lineage>
        <taxon>Archaea</taxon>
        <taxon>Methanobacteriati</taxon>
        <taxon>Methanobacteriota</taxon>
        <taxon>Stenosarchaea group</taxon>
        <taxon>Halobacteria</taxon>
        <taxon>Halobacteriales</taxon>
        <taxon>Halobacteriaceae</taxon>
    </lineage>
</organism>
<dbReference type="PROSITE" id="PS51257">
    <property type="entry name" value="PROKAR_LIPOPROTEIN"/>
    <property type="match status" value="1"/>
</dbReference>
<dbReference type="InterPro" id="IPR051010">
    <property type="entry name" value="BCAA_transport"/>
</dbReference>
<dbReference type="EMBL" id="JAGGKO010000002">
    <property type="protein sequence ID" value="MBP1954447.1"/>
    <property type="molecule type" value="Genomic_DNA"/>
</dbReference>
<reference evidence="3" key="1">
    <citation type="journal article" date="2014" name="Int. J. Syst. Evol. Microbiol.">
        <title>Complete genome sequence of Corynebacterium casei LMG S-19264T (=DSM 44701T), isolated from a smear-ripened cheese.</title>
        <authorList>
            <consortium name="US DOE Joint Genome Institute (JGI-PGF)"/>
            <person name="Walter F."/>
            <person name="Albersmeier A."/>
            <person name="Kalinowski J."/>
            <person name="Ruckert C."/>
        </authorList>
    </citation>
    <scope>NUCLEOTIDE SEQUENCE</scope>
    <source>
        <strain evidence="3">JCM 16108</strain>
    </source>
</reference>
<dbReference type="Pfam" id="PF13458">
    <property type="entry name" value="Peripla_BP_6"/>
    <property type="match status" value="1"/>
</dbReference>
<comment type="caution">
    <text evidence="3">The sequence shown here is derived from an EMBL/GenBank/DDBJ whole genome shotgun (WGS) entry which is preliminary data.</text>
</comment>
<feature type="domain" description="Leucine-binding protein" evidence="2">
    <location>
        <begin position="48"/>
        <end position="380"/>
    </location>
</feature>
<dbReference type="OrthoDB" id="200499at2157"/>
<accession>A0A830FMA7</accession>
<dbReference type="CDD" id="cd06338">
    <property type="entry name" value="PBP1_ABC_ligand_binding-like"/>
    <property type="match status" value="1"/>
</dbReference>
<dbReference type="Gene3D" id="3.40.50.2300">
    <property type="match status" value="2"/>
</dbReference>
<dbReference type="EMBL" id="BMOO01000002">
    <property type="protein sequence ID" value="GGM61065.1"/>
    <property type="molecule type" value="Genomic_DNA"/>
</dbReference>
<dbReference type="Proteomes" id="UP000614609">
    <property type="component" value="Unassembled WGS sequence"/>
</dbReference>
<evidence type="ECO:0000256" key="1">
    <source>
        <dbReference type="ARBA" id="ARBA00022729"/>
    </source>
</evidence>
<dbReference type="RefSeq" id="WP_188870311.1">
    <property type="nucleotide sequence ID" value="NZ_BMOO01000002.1"/>
</dbReference>
<sequence>MTSRDGALGRRAYLKTSGIAGVAGLTGLAGCTLGGGGGSGGGGGGSDTITIGGTVPRTGRFSSLGEDLEQGYRLGVQLMNQNGGIDGQEVELVLKDDESDPKKVRSSLQSITSSNDVDMLWGSFSSLLVTAGSAFAEQQGIPFVGTAFAYMAPHIEKNYEWTFAPMAKSRDVAAATVGMLGMLPDDQQPTNIGIWEPNTGWGEEQSNYWDDALSSAGYDVVLREKYSLGTQDFSTLISQSKSANVEVLLSVPTPPGAITAMKQMKSSDFSPTAVQFVRGADPNAFWSALGSTGEGVTMCPGWVPGLTGNGNDTLQELHAQTYDYPDDKLLPVMVGSSFNVAQVADQAFRAADSTEPAALQEALRSTTFETVMGTFGFEDNGLPEKGQLTAPIGQWRDGGQHLAYPDTEGDAAVDFEYPLTPWSER</sequence>
<dbReference type="AlphaFoldDB" id="A0A830FMA7"/>
<dbReference type="PANTHER" id="PTHR30483">
    <property type="entry name" value="LEUCINE-SPECIFIC-BINDING PROTEIN"/>
    <property type="match status" value="1"/>
</dbReference>